<sequence precursor="true">MKTLSAASAIALGLLTAASALAQSQRPPLTGGRPPQQQPQNAPVIPAQPRSYAPPVDPYQVSLRSDQIDTLLRTLTDAPLHGFAPTDFAPDQAIALLSSRDPNARASGQAQLIAKTLSYARAVHTGRLPASGFMNEWGLRPAAYDPAPEFVAATQQDRLADWLANLPPPYTGYQTLQKGLVTYRDIAAKGGWLPVAPGAPLKEGSTGPRVVALEARLAAEDPTVAVDGAPIFDAALTQAVQRAQKRFGLNPNGVVDKKTLDALNTPVERRIDQIQANMERWRWLPQTLPADRIQVNVAAAILSVFSHDTPTLTMRAVTGRPGDETPMLSSMIHSIVLNPPWNVPSTIAAKELWPKERAHPGYLARNDFIVIPTGDGGSRLQQKAGPKAALGQVKFDFNNPYGVYLHDTPSRSKFDSFSRLASHGCVRLQKPIELAKALMAGDPIWTPEKIDETLASGETVRAKLPQQIAVFLLYWTAYVTPDGQVNFRDDPYGWDRELVQRIAALRPGSA</sequence>
<evidence type="ECO:0000256" key="8">
    <source>
        <dbReference type="SAM" id="MobiDB-lite"/>
    </source>
</evidence>
<keyword evidence="3" id="KW-0808">Transferase</keyword>
<feature type="active site" description="Nucleophile" evidence="7">
    <location>
        <position position="425"/>
    </location>
</feature>
<comment type="pathway">
    <text evidence="1 7">Cell wall biogenesis; peptidoglycan biosynthesis.</text>
</comment>
<proteinExistence type="inferred from homology"/>
<dbReference type="eggNOG" id="COG2989">
    <property type="taxonomic scope" value="Bacteria"/>
</dbReference>
<name>R0EM10_CAUVI</name>
<dbReference type="GO" id="GO:0004180">
    <property type="term" value="F:carboxypeptidase activity"/>
    <property type="evidence" value="ECO:0007669"/>
    <property type="project" value="UniProtKB-ARBA"/>
</dbReference>
<keyword evidence="12" id="KW-1185">Reference proteome</keyword>
<dbReference type="Pfam" id="PF01471">
    <property type="entry name" value="PG_binding_1"/>
    <property type="match status" value="1"/>
</dbReference>
<dbReference type="GO" id="GO:0009252">
    <property type="term" value="P:peptidoglycan biosynthetic process"/>
    <property type="evidence" value="ECO:0007669"/>
    <property type="project" value="UniProtKB-UniPathway"/>
</dbReference>
<dbReference type="RefSeq" id="WP_004616818.1">
    <property type="nucleotide sequence ID" value="NZ_APMP01000004.1"/>
</dbReference>
<protein>
    <recommendedName>
        <fullName evidence="10">L,D-TPase catalytic domain-containing protein</fullName>
    </recommendedName>
</protein>
<dbReference type="Pfam" id="PF20142">
    <property type="entry name" value="Scaffold"/>
    <property type="match status" value="1"/>
</dbReference>
<dbReference type="InterPro" id="IPR052905">
    <property type="entry name" value="LD-transpeptidase_YkuD-like"/>
</dbReference>
<comment type="caution">
    <text evidence="11">The sequence shown here is derived from an EMBL/GenBank/DDBJ whole genome shotgun (WGS) entry which is preliminary data.</text>
</comment>
<keyword evidence="5 7" id="KW-0573">Peptidoglycan synthesis</keyword>
<dbReference type="PANTHER" id="PTHR41533:SF2">
    <property type="entry name" value="BLR7131 PROTEIN"/>
    <property type="match status" value="1"/>
</dbReference>
<dbReference type="Pfam" id="PF03734">
    <property type="entry name" value="YkuD"/>
    <property type="match status" value="1"/>
</dbReference>
<feature type="chain" id="PRO_5004340644" description="L,D-TPase catalytic domain-containing protein" evidence="9">
    <location>
        <begin position="23"/>
        <end position="510"/>
    </location>
</feature>
<dbReference type="InterPro" id="IPR036366">
    <property type="entry name" value="PGBDSf"/>
</dbReference>
<keyword evidence="4 7" id="KW-0133">Cell shape</keyword>
<dbReference type="GO" id="GO:0016740">
    <property type="term" value="F:transferase activity"/>
    <property type="evidence" value="ECO:0007669"/>
    <property type="project" value="UniProtKB-KW"/>
</dbReference>
<dbReference type="InterPro" id="IPR045380">
    <property type="entry name" value="LD_TPept_scaffold_dom"/>
</dbReference>
<comment type="similarity">
    <text evidence="2">Belongs to the YkuD family.</text>
</comment>
<evidence type="ECO:0000313" key="12">
    <source>
        <dbReference type="Proteomes" id="UP000013063"/>
    </source>
</evidence>
<dbReference type="STRING" id="1292034.OR37_01149"/>
<keyword evidence="9" id="KW-0732">Signal</keyword>
<dbReference type="InterPro" id="IPR002477">
    <property type="entry name" value="Peptidoglycan-bd-like"/>
</dbReference>
<dbReference type="Gene3D" id="2.40.440.10">
    <property type="entry name" value="L,D-transpeptidase catalytic domain-like"/>
    <property type="match status" value="1"/>
</dbReference>
<feature type="signal peptide" evidence="9">
    <location>
        <begin position="1"/>
        <end position="22"/>
    </location>
</feature>
<dbReference type="PROSITE" id="PS52029">
    <property type="entry name" value="LD_TPASE"/>
    <property type="match status" value="1"/>
</dbReference>
<dbReference type="GO" id="GO:0008360">
    <property type="term" value="P:regulation of cell shape"/>
    <property type="evidence" value="ECO:0007669"/>
    <property type="project" value="UniProtKB-UniRule"/>
</dbReference>
<dbReference type="Gene3D" id="1.10.101.10">
    <property type="entry name" value="PGBD-like superfamily/PGBD"/>
    <property type="match status" value="1"/>
</dbReference>
<feature type="active site" description="Proton donor/acceptor" evidence="7">
    <location>
        <position position="406"/>
    </location>
</feature>
<organism evidence="11 12">
    <name type="scientific">Caulobacter vibrioides OR37</name>
    <dbReference type="NCBI Taxonomy" id="1292034"/>
    <lineage>
        <taxon>Bacteria</taxon>
        <taxon>Pseudomonadati</taxon>
        <taxon>Pseudomonadota</taxon>
        <taxon>Alphaproteobacteria</taxon>
        <taxon>Caulobacterales</taxon>
        <taxon>Caulobacteraceae</taxon>
        <taxon>Caulobacter</taxon>
    </lineage>
</organism>
<evidence type="ECO:0000259" key="10">
    <source>
        <dbReference type="PROSITE" id="PS52029"/>
    </source>
</evidence>
<feature type="domain" description="L,D-TPase catalytic" evidence="10">
    <location>
        <begin position="291"/>
        <end position="447"/>
    </location>
</feature>
<dbReference type="EMBL" id="APMP01000004">
    <property type="protein sequence ID" value="ENZ82954.1"/>
    <property type="molecule type" value="Genomic_DNA"/>
</dbReference>
<dbReference type="AlphaFoldDB" id="R0EM10"/>
<reference evidence="11 12" key="1">
    <citation type="journal article" date="2013" name="Genome Announc.">
        <title>Draft Genome Sequence for Caulobacter sp. Strain OR37, a Bacterium Tolerant to Heavy Metals.</title>
        <authorList>
            <person name="Utturkar S.M."/>
            <person name="Bollmann A."/>
            <person name="Brzoska R.M."/>
            <person name="Klingeman D.M."/>
            <person name="Epstein S.E."/>
            <person name="Palumbo A.V."/>
            <person name="Brown S.D."/>
        </authorList>
    </citation>
    <scope>NUCLEOTIDE SEQUENCE [LARGE SCALE GENOMIC DNA]</scope>
    <source>
        <strain evidence="11 12">OR37</strain>
    </source>
</reference>
<dbReference type="InterPro" id="IPR005490">
    <property type="entry name" value="LD_TPept_cat_dom"/>
</dbReference>
<dbReference type="InterPro" id="IPR036365">
    <property type="entry name" value="PGBD-like_sf"/>
</dbReference>
<dbReference type="PATRIC" id="fig|1292034.3.peg.1139"/>
<evidence type="ECO:0000256" key="6">
    <source>
        <dbReference type="ARBA" id="ARBA00023316"/>
    </source>
</evidence>
<dbReference type="SUPFAM" id="SSF47090">
    <property type="entry name" value="PGBD-like"/>
    <property type="match status" value="1"/>
</dbReference>
<gene>
    <name evidence="11" type="ORF">OR37_01149</name>
</gene>
<evidence type="ECO:0000256" key="2">
    <source>
        <dbReference type="ARBA" id="ARBA00005992"/>
    </source>
</evidence>
<evidence type="ECO:0000256" key="5">
    <source>
        <dbReference type="ARBA" id="ARBA00022984"/>
    </source>
</evidence>
<evidence type="ECO:0000256" key="4">
    <source>
        <dbReference type="ARBA" id="ARBA00022960"/>
    </source>
</evidence>
<dbReference type="InterPro" id="IPR038063">
    <property type="entry name" value="Transpep_catalytic_dom"/>
</dbReference>
<feature type="region of interest" description="Disordered" evidence="8">
    <location>
        <begin position="23"/>
        <end position="55"/>
    </location>
</feature>
<keyword evidence="6 7" id="KW-0961">Cell wall biogenesis/degradation</keyword>
<evidence type="ECO:0000256" key="3">
    <source>
        <dbReference type="ARBA" id="ARBA00022679"/>
    </source>
</evidence>
<dbReference type="GO" id="GO:0071555">
    <property type="term" value="P:cell wall organization"/>
    <property type="evidence" value="ECO:0007669"/>
    <property type="project" value="UniProtKB-UniRule"/>
</dbReference>
<dbReference type="UniPathway" id="UPA00219"/>
<evidence type="ECO:0000256" key="9">
    <source>
        <dbReference type="SAM" id="SignalP"/>
    </source>
</evidence>
<dbReference type="SUPFAM" id="SSF141523">
    <property type="entry name" value="L,D-transpeptidase catalytic domain-like"/>
    <property type="match status" value="1"/>
</dbReference>
<evidence type="ECO:0000256" key="1">
    <source>
        <dbReference type="ARBA" id="ARBA00004752"/>
    </source>
</evidence>
<dbReference type="PANTHER" id="PTHR41533">
    <property type="entry name" value="L,D-TRANSPEPTIDASE HI_1667-RELATED"/>
    <property type="match status" value="1"/>
</dbReference>
<evidence type="ECO:0000256" key="7">
    <source>
        <dbReference type="PROSITE-ProRule" id="PRU01373"/>
    </source>
</evidence>
<accession>R0EM10</accession>
<dbReference type="CDD" id="cd16913">
    <property type="entry name" value="YkuD_like"/>
    <property type="match status" value="1"/>
</dbReference>
<dbReference type="Proteomes" id="UP000013063">
    <property type="component" value="Unassembled WGS sequence"/>
</dbReference>
<evidence type="ECO:0000313" key="11">
    <source>
        <dbReference type="EMBL" id="ENZ82954.1"/>
    </source>
</evidence>